<dbReference type="CDD" id="cd16451">
    <property type="entry name" value="mRING_PEX12"/>
    <property type="match status" value="1"/>
</dbReference>
<reference evidence="2 3" key="1">
    <citation type="journal article" date="2017" name="Int. J. Parasitol.">
        <title>The genome of the protozoan parasite Cystoisospora suis and a reverse vaccinology approach to identify vaccine candidates.</title>
        <authorList>
            <person name="Palmieri N."/>
            <person name="Shrestha A."/>
            <person name="Ruttkowski B."/>
            <person name="Beck T."/>
            <person name="Vogl C."/>
            <person name="Tomley F."/>
            <person name="Blake D.P."/>
            <person name="Joachim A."/>
        </authorList>
    </citation>
    <scope>NUCLEOTIDE SEQUENCE [LARGE SCALE GENOMIC DNA]</scope>
    <source>
        <strain evidence="2 3">Wien I</strain>
    </source>
</reference>
<dbReference type="GO" id="GO:0008270">
    <property type="term" value="F:zinc ion binding"/>
    <property type="evidence" value="ECO:0007669"/>
    <property type="project" value="UniProtKB-KW"/>
</dbReference>
<feature type="compositionally biased region" description="Basic and acidic residues" evidence="1">
    <location>
        <begin position="862"/>
        <end position="873"/>
    </location>
</feature>
<evidence type="ECO:0000256" key="1">
    <source>
        <dbReference type="SAM" id="MobiDB-lite"/>
    </source>
</evidence>
<feature type="region of interest" description="Disordered" evidence="1">
    <location>
        <begin position="1"/>
        <end position="162"/>
    </location>
</feature>
<evidence type="ECO:0000313" key="2">
    <source>
        <dbReference type="EMBL" id="PHJ17575.1"/>
    </source>
</evidence>
<dbReference type="OrthoDB" id="348846at2759"/>
<accession>A0A2C6KM57</accession>
<feature type="compositionally biased region" description="Basic and acidic residues" evidence="1">
    <location>
        <begin position="230"/>
        <end position="293"/>
    </location>
</feature>
<dbReference type="Gene3D" id="3.30.40.10">
    <property type="entry name" value="Zinc/RING finger domain, C3HC4 (zinc finger)"/>
    <property type="match status" value="1"/>
</dbReference>
<feature type="region of interest" description="Disordered" evidence="1">
    <location>
        <begin position="230"/>
        <end position="330"/>
    </location>
</feature>
<feature type="compositionally biased region" description="Basic and acidic residues" evidence="1">
    <location>
        <begin position="590"/>
        <end position="617"/>
    </location>
</feature>
<dbReference type="InterPro" id="IPR013083">
    <property type="entry name" value="Znf_RING/FYVE/PHD"/>
</dbReference>
<dbReference type="SUPFAM" id="SSF57850">
    <property type="entry name" value="RING/U-box"/>
    <property type="match status" value="1"/>
</dbReference>
<evidence type="ECO:0000313" key="3">
    <source>
        <dbReference type="Proteomes" id="UP000221165"/>
    </source>
</evidence>
<feature type="compositionally biased region" description="Low complexity" evidence="1">
    <location>
        <begin position="844"/>
        <end position="861"/>
    </location>
</feature>
<dbReference type="PANTHER" id="PTHR12888:SF0">
    <property type="entry name" value="PEROXISOME ASSEMBLY PROTEIN 12"/>
    <property type="match status" value="1"/>
</dbReference>
<dbReference type="AlphaFoldDB" id="A0A2C6KM57"/>
<proteinExistence type="predicted"/>
<feature type="region of interest" description="Disordered" evidence="1">
    <location>
        <begin position="561"/>
        <end position="617"/>
    </location>
</feature>
<feature type="compositionally biased region" description="Gly residues" evidence="1">
    <location>
        <begin position="19"/>
        <end position="30"/>
    </location>
</feature>
<feature type="compositionally biased region" description="Low complexity" evidence="1">
    <location>
        <begin position="1"/>
        <end position="18"/>
    </location>
</feature>
<feature type="compositionally biased region" description="Low complexity" evidence="1">
    <location>
        <begin position="73"/>
        <end position="85"/>
    </location>
</feature>
<dbReference type="RefSeq" id="XP_067919293.1">
    <property type="nucleotide sequence ID" value="XM_068068733.1"/>
</dbReference>
<dbReference type="GeneID" id="94431944"/>
<dbReference type="GO" id="GO:0016558">
    <property type="term" value="P:protein import into peroxisome matrix"/>
    <property type="evidence" value="ECO:0007669"/>
    <property type="project" value="InterPro"/>
</dbReference>
<feature type="region of interest" description="Disordered" evidence="1">
    <location>
        <begin position="829"/>
        <end position="921"/>
    </location>
</feature>
<feature type="compositionally biased region" description="Low complexity" evidence="1">
    <location>
        <begin position="564"/>
        <end position="580"/>
    </location>
</feature>
<dbReference type="GO" id="GO:0004842">
    <property type="term" value="F:ubiquitin-protein transferase activity"/>
    <property type="evidence" value="ECO:0007669"/>
    <property type="project" value="TreeGrafter"/>
</dbReference>
<dbReference type="PANTHER" id="PTHR12888">
    <property type="entry name" value="PEROXISOME ASSEMBLY PROTEIN 12 PEROXIN-12"/>
    <property type="match status" value="1"/>
</dbReference>
<feature type="compositionally biased region" description="Basic and acidic residues" evidence="1">
    <location>
        <begin position="108"/>
        <end position="132"/>
    </location>
</feature>
<dbReference type="EMBL" id="MIGC01004864">
    <property type="protein sequence ID" value="PHJ17575.1"/>
    <property type="molecule type" value="Genomic_DNA"/>
</dbReference>
<gene>
    <name evidence="2" type="ORF">CSUI_008605</name>
</gene>
<name>A0A2C6KM57_9APIC</name>
<feature type="compositionally biased region" description="Basic residues" evidence="1">
    <location>
        <begin position="901"/>
        <end position="912"/>
    </location>
</feature>
<feature type="compositionally biased region" description="Low complexity" evidence="1">
    <location>
        <begin position="31"/>
        <end position="56"/>
    </location>
</feature>
<feature type="compositionally biased region" description="Low complexity" evidence="1">
    <location>
        <begin position="150"/>
        <end position="162"/>
    </location>
</feature>
<dbReference type="GO" id="GO:0005778">
    <property type="term" value="C:peroxisomal membrane"/>
    <property type="evidence" value="ECO:0007669"/>
    <property type="project" value="UniProtKB-SubCell"/>
</dbReference>
<dbReference type="Proteomes" id="UP000221165">
    <property type="component" value="Unassembled WGS sequence"/>
</dbReference>
<comment type="caution">
    <text evidence="2">The sequence shown here is derived from an EMBL/GenBank/DDBJ whole genome shotgun (WGS) entry which is preliminary data.</text>
</comment>
<dbReference type="InterPro" id="IPR017375">
    <property type="entry name" value="PEX12"/>
</dbReference>
<dbReference type="GO" id="GO:1990429">
    <property type="term" value="C:peroxisomal importomer complex"/>
    <property type="evidence" value="ECO:0007669"/>
    <property type="project" value="TreeGrafter"/>
</dbReference>
<dbReference type="VEuPathDB" id="ToxoDB:CSUI_008605"/>
<dbReference type="GO" id="GO:0006513">
    <property type="term" value="P:protein monoubiquitination"/>
    <property type="evidence" value="ECO:0007669"/>
    <property type="project" value="TreeGrafter"/>
</dbReference>
<protein>
    <submittedName>
        <fullName evidence="2">Pex2 pex12 amino terminal region protein</fullName>
    </submittedName>
</protein>
<feature type="compositionally biased region" description="Pro residues" evidence="1">
    <location>
        <begin position="877"/>
        <end position="886"/>
    </location>
</feature>
<keyword evidence="3" id="KW-1185">Reference proteome</keyword>
<organism evidence="2 3">
    <name type="scientific">Cystoisospora suis</name>
    <dbReference type="NCBI Taxonomy" id="483139"/>
    <lineage>
        <taxon>Eukaryota</taxon>
        <taxon>Sar</taxon>
        <taxon>Alveolata</taxon>
        <taxon>Apicomplexa</taxon>
        <taxon>Conoidasida</taxon>
        <taxon>Coccidia</taxon>
        <taxon>Eucoccidiorida</taxon>
        <taxon>Eimeriorina</taxon>
        <taxon>Sarcocystidae</taxon>
        <taxon>Cystoisospora</taxon>
    </lineage>
</organism>
<sequence length="986" mass="114676">MEERSSSSSSTAVSSSSVGMGGTAGGGGGFFSTTLYLPPSSSSSSSFASPLMTPSRRSTEEEEENNGRRGRISSSSFASSSNDLSTDGKTPKRYTRPLSLQEEEEDTLREAFEGVRRKEREDREIPLKQPQEKEEEDERGEKSKLHAPLSLSTFPSNRSLSSSLATSSDALVRYLLHLLLRQSLQQPSFFEVYAQQKLLDGLYAAIEHVVRVLRDHLEARQLRAIRRQERYEERRRRREDQAKEERERTEEEKEVQVDRGVEGGRRRGTERGERRTKEEEEKVSSRRDDREVKTSCGGDHLLSSSLSRKREEKQIKKKKNQERKERKNEESFSSRIFKHLKLGAEFPPLLTNLRESSERFLQEKWRKCSLMKVSLFVLHHWEVFYVCLLAAVELHCLYTSSASFAETFYGLRRIDRHFLSISQTPDLHALLREKVFCSNSVSKLEKNQLEGEREEGEEREKKEKRRLLSARLAKAIKNSAFRFQDGKEEEKERRKEEEEDEEGWRYIGLKKRKIVWSFVFLLLLPLLRRKLHAEYLRGVRTLGQREYERVADILTQSPSADNFSLPSSSPASLVSHSMLSHTNRASNDTNEDRKEEEKKDYDDRSHDRHTENPGRREDRKRFTTTRLYLLVSSYLRRFLQVVSQYKTTVFQKFHSFFERYLVGVSKSLWRHRLYFFVRLYPSICGMHDLVCFLYIILYLADSIRFPYWSPYMHLLRLVYIRTPPPSLSSSSSLSSLKRDLVESLDRDRRSPWYFLPLFRPTVNYLLLLFSRSMKYLLLGLVLLLKLMDWWAQYDEAVRTVGREEGARGGDLSLLGGDFHGVFSSGRLPFSEGRGSRTRRNLHETSLTTTTTTASVVSASPSSRREPMTNRSEEAYIFPPPPRPPPDFFEVDAKKNAYRSSLGRRRRDRHNGRGQKDDDDEGILLPQDESLCPLCRKPRSNPACIPSGYVFCYRCIVMYVRSHGYCPVTKLRVLEPHIRRIYEQGPS</sequence>